<dbReference type="InterPro" id="IPR050335">
    <property type="entry name" value="ERT1_acuK_gluconeogen_tf"/>
</dbReference>
<keyword evidence="5" id="KW-0804">Transcription</keyword>
<feature type="compositionally biased region" description="Low complexity" evidence="8">
    <location>
        <begin position="280"/>
        <end position="307"/>
    </location>
</feature>
<dbReference type="InterPro" id="IPR036864">
    <property type="entry name" value="Zn2-C6_fun-type_DNA-bd_sf"/>
</dbReference>
<protein>
    <recommendedName>
        <fullName evidence="9">Zn(2)-C6 fungal-type domain-containing protein</fullName>
    </recommendedName>
</protein>
<keyword evidence="4" id="KW-0238">DNA-binding</keyword>
<dbReference type="Gene3D" id="4.10.240.10">
    <property type="entry name" value="Zn(2)-C6 fungal-type DNA-binding domain"/>
    <property type="match status" value="1"/>
</dbReference>
<dbReference type="PROSITE" id="PS00463">
    <property type="entry name" value="ZN2_CY6_FUNGAL_1"/>
    <property type="match status" value="1"/>
</dbReference>
<dbReference type="InterPro" id="IPR001138">
    <property type="entry name" value="Zn2Cys6_DnaBD"/>
</dbReference>
<evidence type="ECO:0000256" key="2">
    <source>
        <dbReference type="ARBA" id="ARBA00022833"/>
    </source>
</evidence>
<reference evidence="11" key="2">
    <citation type="journal article" date="2009" name="Genome Res.">
        <title>Comparative genomic analyses of the human fungal pathogens Coccidioides and their relatives.</title>
        <authorList>
            <person name="Sharpton T.J."/>
            <person name="Stajich J.E."/>
            <person name="Rounsley S.D."/>
            <person name="Gardner M.J."/>
            <person name="Wortman J.R."/>
            <person name="Jordar V.S."/>
            <person name="Maiti R."/>
            <person name="Kodira C.D."/>
            <person name="Neafsey D.E."/>
            <person name="Zeng Q."/>
            <person name="Hung C.-Y."/>
            <person name="McMahan C."/>
            <person name="Muszewska A."/>
            <person name="Grynberg M."/>
            <person name="Mandel M.A."/>
            <person name="Kellner E.M."/>
            <person name="Barker B.M."/>
            <person name="Galgiani J.N."/>
            <person name="Orbach M.J."/>
            <person name="Kirkland T.N."/>
            <person name="Cole G.T."/>
            <person name="Henn M.R."/>
            <person name="Birren B.W."/>
            <person name="Taylor J.W."/>
        </authorList>
    </citation>
    <scope>NUCLEOTIDE SEQUENCE [LARGE SCALE GENOMIC DNA]</scope>
    <source>
        <strain evidence="11">RMSCC 3488</strain>
    </source>
</reference>
<dbReference type="VEuPathDB" id="FungiDB:CPAG_02676"/>
<reference evidence="10 11" key="1">
    <citation type="submission" date="2007-06" db="EMBL/GenBank/DDBJ databases">
        <title>The Genome Sequence of Coccidioides posadasii RMSCC_3488.</title>
        <authorList>
            <consortium name="Coccidioides Genome Resources Consortium"/>
            <consortium name="The Broad Institute Genome Sequencing Platform"/>
            <person name="Henn M.R."/>
            <person name="Sykes S."/>
            <person name="Young S."/>
            <person name="Jaffe D."/>
            <person name="Berlin A."/>
            <person name="Alvarez P."/>
            <person name="Butler J."/>
            <person name="Gnerre S."/>
            <person name="Grabherr M."/>
            <person name="Mauceli E."/>
            <person name="Brockman W."/>
            <person name="Kodira C."/>
            <person name="Alvarado L."/>
            <person name="Zeng Q."/>
            <person name="Crawford M."/>
            <person name="Antoine C."/>
            <person name="Devon K."/>
            <person name="Galgiani J."/>
            <person name="Orsborn K."/>
            <person name="Lewis M.L."/>
            <person name="Nusbaum C."/>
            <person name="Galagan J."/>
            <person name="Birren B."/>
        </authorList>
    </citation>
    <scope>NUCLEOTIDE SEQUENCE [LARGE SCALE GENOMIC DNA]</scope>
    <source>
        <strain evidence="10 11">RMSCC 3488</strain>
    </source>
</reference>
<keyword evidence="1" id="KW-0479">Metal-binding</keyword>
<evidence type="ECO:0000256" key="5">
    <source>
        <dbReference type="ARBA" id="ARBA00023163"/>
    </source>
</evidence>
<evidence type="ECO:0000256" key="7">
    <source>
        <dbReference type="ARBA" id="ARBA00037475"/>
    </source>
</evidence>
<dbReference type="GO" id="GO:0003677">
    <property type="term" value="F:DNA binding"/>
    <property type="evidence" value="ECO:0007669"/>
    <property type="project" value="UniProtKB-KW"/>
</dbReference>
<accession>A0A0J6I4N6</accession>
<evidence type="ECO:0000313" key="11">
    <source>
        <dbReference type="Proteomes" id="UP000054567"/>
    </source>
</evidence>
<keyword evidence="2" id="KW-0862">Zinc</keyword>
<dbReference type="EMBL" id="DS268109">
    <property type="protein sequence ID" value="KMM66337.1"/>
    <property type="molecule type" value="Genomic_DNA"/>
</dbReference>
<dbReference type="Proteomes" id="UP000054567">
    <property type="component" value="Unassembled WGS sequence"/>
</dbReference>
<feature type="region of interest" description="Disordered" evidence="8">
    <location>
        <begin position="21"/>
        <end position="120"/>
    </location>
</feature>
<feature type="compositionally biased region" description="Polar residues" evidence="8">
    <location>
        <begin position="74"/>
        <end position="88"/>
    </location>
</feature>
<dbReference type="CDD" id="cd00067">
    <property type="entry name" value="GAL4"/>
    <property type="match status" value="1"/>
</dbReference>
<evidence type="ECO:0000256" key="4">
    <source>
        <dbReference type="ARBA" id="ARBA00023125"/>
    </source>
</evidence>
<evidence type="ECO:0000256" key="6">
    <source>
        <dbReference type="ARBA" id="ARBA00023242"/>
    </source>
</evidence>
<feature type="compositionally biased region" description="Polar residues" evidence="8">
    <location>
        <begin position="101"/>
        <end position="120"/>
    </location>
</feature>
<evidence type="ECO:0000259" key="9">
    <source>
        <dbReference type="PROSITE" id="PS50048"/>
    </source>
</evidence>
<comment type="function">
    <text evidence="7">Transcription factor which regulates nonfermentable carbon utilization. Activator of gluconeogenetic genes.</text>
</comment>
<evidence type="ECO:0000256" key="3">
    <source>
        <dbReference type="ARBA" id="ARBA00023015"/>
    </source>
</evidence>
<sequence length="519" mass="56102">MQSLRPVEPFPFTAFRQVYGSGSDPLRFSLHRSGPESCAYSSCPAPYPSPPMSGSPSPQDQLHSFQGEKRKRSNSPAPHGSQQVSEQPATYGGYPPKDRSTSGSISETRQSTVGQPNGSMISLSATAEQPHILPALGSAAPVPPRTTALPPRSTRRAKAHVASACVNCKRKHLGCDSARPCRRCVVAGKESSCVDVTHKRRGRPPLKAEEGPIRTYESAFGQSGTLRLSHQQPAHHQRMPSSRKIRPNTECRSAPAVEAGRDQKLRLSPPIPANTSSWGPSMLPSPSSTLPPSSPLSSVPLQRPLSSGNPSRSDRHGSIPSPSLPPPVPPQSLNDLAHRPPFSRDRLPPPRSPYQYKQGSAAPPFSSISGPTTHPVHSPIRLPPIPPPLPKLKVDFSIDSQQTGSNTSSPWSARTELPRVADRVIDPASNPISPLTQDESGLIERRWSHEHSLISSSYSLPPIRQPDSSFQRQRCFSASAMITSGHRDILNSPTVSEGASVDIQPVKRRKMELGEMVNN</sequence>
<organism evidence="10 11">
    <name type="scientific">Coccidioides posadasii RMSCC 3488</name>
    <dbReference type="NCBI Taxonomy" id="454284"/>
    <lineage>
        <taxon>Eukaryota</taxon>
        <taxon>Fungi</taxon>
        <taxon>Dikarya</taxon>
        <taxon>Ascomycota</taxon>
        <taxon>Pezizomycotina</taxon>
        <taxon>Eurotiomycetes</taxon>
        <taxon>Eurotiomycetidae</taxon>
        <taxon>Onygenales</taxon>
        <taxon>Onygenaceae</taxon>
        <taxon>Coccidioides</taxon>
    </lineage>
</organism>
<reference evidence="11" key="3">
    <citation type="journal article" date="2010" name="Genome Res.">
        <title>Population genomic sequencing of Coccidioides fungi reveals recent hybridization and transposon control.</title>
        <authorList>
            <person name="Neafsey D.E."/>
            <person name="Barker B.M."/>
            <person name="Sharpton T.J."/>
            <person name="Stajich J.E."/>
            <person name="Park D.J."/>
            <person name="Whiston E."/>
            <person name="Hung C.-Y."/>
            <person name="McMahan C."/>
            <person name="White J."/>
            <person name="Sykes S."/>
            <person name="Heiman D."/>
            <person name="Young S."/>
            <person name="Zeng Q."/>
            <person name="Abouelleil A."/>
            <person name="Aftuck L."/>
            <person name="Bessette D."/>
            <person name="Brown A."/>
            <person name="FitzGerald M."/>
            <person name="Lui A."/>
            <person name="Macdonald J.P."/>
            <person name="Priest M."/>
            <person name="Orbach M.J."/>
            <person name="Galgiani J.N."/>
            <person name="Kirkland T.N."/>
            <person name="Cole G.T."/>
            <person name="Birren B.W."/>
            <person name="Henn M.R."/>
            <person name="Taylor J.W."/>
            <person name="Rounsley S.D."/>
        </authorList>
    </citation>
    <scope>NUCLEOTIDE SEQUENCE [LARGE SCALE GENOMIC DNA]</scope>
    <source>
        <strain evidence="11">RMSCC 3488</strain>
    </source>
</reference>
<dbReference type="PANTHER" id="PTHR47659:SF4">
    <property type="entry name" value="ZN(II)2CYS6 TRANSCRIPTION FACTOR (EUROFUNG)"/>
    <property type="match status" value="1"/>
</dbReference>
<proteinExistence type="predicted"/>
<evidence type="ECO:0000313" key="10">
    <source>
        <dbReference type="EMBL" id="KMM66337.1"/>
    </source>
</evidence>
<feature type="compositionally biased region" description="Basic residues" evidence="8">
    <location>
        <begin position="233"/>
        <end position="246"/>
    </location>
</feature>
<feature type="compositionally biased region" description="Basic and acidic residues" evidence="8">
    <location>
        <begin position="336"/>
        <end position="348"/>
    </location>
</feature>
<feature type="region of interest" description="Disordered" evidence="8">
    <location>
        <begin position="227"/>
        <end position="386"/>
    </location>
</feature>
<keyword evidence="3" id="KW-0805">Transcription regulation</keyword>
<dbReference type="PROSITE" id="PS50048">
    <property type="entry name" value="ZN2_CY6_FUNGAL_2"/>
    <property type="match status" value="1"/>
</dbReference>
<dbReference type="PANTHER" id="PTHR47659">
    <property type="entry name" value="ZN(II)2CYS6 TRANSCRIPTION FACTOR (EUROFUNG)-RELATED"/>
    <property type="match status" value="1"/>
</dbReference>
<dbReference type="Pfam" id="PF00172">
    <property type="entry name" value="Zn_clus"/>
    <property type="match status" value="1"/>
</dbReference>
<dbReference type="SMART" id="SM00066">
    <property type="entry name" value="GAL4"/>
    <property type="match status" value="1"/>
</dbReference>
<gene>
    <name evidence="10" type="ORF">CPAG_02676</name>
</gene>
<dbReference type="GO" id="GO:0008270">
    <property type="term" value="F:zinc ion binding"/>
    <property type="evidence" value="ECO:0007669"/>
    <property type="project" value="InterPro"/>
</dbReference>
<name>A0A0J6I4N6_COCPO</name>
<feature type="domain" description="Zn(2)-C6 fungal-type" evidence="9">
    <location>
        <begin position="164"/>
        <end position="195"/>
    </location>
</feature>
<dbReference type="SUPFAM" id="SSF57701">
    <property type="entry name" value="Zn2/Cys6 DNA-binding domain"/>
    <property type="match status" value="1"/>
</dbReference>
<evidence type="ECO:0000256" key="8">
    <source>
        <dbReference type="SAM" id="MobiDB-lite"/>
    </source>
</evidence>
<keyword evidence="6" id="KW-0539">Nucleus</keyword>
<evidence type="ECO:0000256" key="1">
    <source>
        <dbReference type="ARBA" id="ARBA00022723"/>
    </source>
</evidence>
<dbReference type="OrthoDB" id="5575144at2759"/>
<dbReference type="AlphaFoldDB" id="A0A0J6I4N6"/>
<dbReference type="GO" id="GO:0000981">
    <property type="term" value="F:DNA-binding transcription factor activity, RNA polymerase II-specific"/>
    <property type="evidence" value="ECO:0007669"/>
    <property type="project" value="InterPro"/>
</dbReference>